<sequence>MHDMKPMLLPAQKSALAMSRAQYLAKLRDLWEPADKLSIGVCIFQMDVQTCRPSVLLLRRSLRWHQHPGTWELPGGKVGDGDFCISAAIARRVEEETGLEVVKILSMLQETRHVSEVKFLEWDDDDLDQDTGGTSDSPSVPLRVVRKRNLQLNFTVLVESTEAAVLVSEQHDEMVWASFSKVEELRMPGELRRVAHQALAWAGEYLF</sequence>
<dbReference type="PANTHER" id="PTHR43736:SF1">
    <property type="entry name" value="DIHYDRONEOPTERIN TRIPHOSPHATE DIPHOSPHATASE"/>
    <property type="match status" value="1"/>
</dbReference>
<evidence type="ECO:0000259" key="1">
    <source>
        <dbReference type="PROSITE" id="PS51462"/>
    </source>
</evidence>
<dbReference type="EMBL" id="CAUWAG010000010">
    <property type="protein sequence ID" value="CAJ2506610.1"/>
    <property type="molecule type" value="Genomic_DNA"/>
</dbReference>
<gene>
    <name evidence="2" type="ORF">KHLLAP_LOCUS7078</name>
</gene>
<dbReference type="Gene3D" id="3.90.79.10">
    <property type="entry name" value="Nucleoside Triphosphate Pyrophosphohydrolase"/>
    <property type="match status" value="1"/>
</dbReference>
<dbReference type="AlphaFoldDB" id="A0AAI8VLN3"/>
<organism evidence="2 3">
    <name type="scientific">Anthostomella pinea</name>
    <dbReference type="NCBI Taxonomy" id="933095"/>
    <lineage>
        <taxon>Eukaryota</taxon>
        <taxon>Fungi</taxon>
        <taxon>Dikarya</taxon>
        <taxon>Ascomycota</taxon>
        <taxon>Pezizomycotina</taxon>
        <taxon>Sordariomycetes</taxon>
        <taxon>Xylariomycetidae</taxon>
        <taxon>Xylariales</taxon>
        <taxon>Xylariaceae</taxon>
        <taxon>Anthostomella</taxon>
    </lineage>
</organism>
<name>A0AAI8VLN3_9PEZI</name>
<accession>A0AAI8VLN3</accession>
<dbReference type="Proteomes" id="UP001295740">
    <property type="component" value="Unassembled WGS sequence"/>
</dbReference>
<dbReference type="PROSITE" id="PS51462">
    <property type="entry name" value="NUDIX"/>
    <property type="match status" value="1"/>
</dbReference>
<evidence type="ECO:0000313" key="2">
    <source>
        <dbReference type="EMBL" id="CAJ2506610.1"/>
    </source>
</evidence>
<comment type="caution">
    <text evidence="2">The sequence shown here is derived from an EMBL/GenBank/DDBJ whole genome shotgun (WGS) entry which is preliminary data.</text>
</comment>
<dbReference type="InterPro" id="IPR015797">
    <property type="entry name" value="NUDIX_hydrolase-like_dom_sf"/>
</dbReference>
<dbReference type="PANTHER" id="PTHR43736">
    <property type="entry name" value="ADP-RIBOSE PYROPHOSPHATASE"/>
    <property type="match status" value="1"/>
</dbReference>
<dbReference type="InterPro" id="IPR000086">
    <property type="entry name" value="NUDIX_hydrolase_dom"/>
</dbReference>
<protein>
    <submittedName>
        <fullName evidence="2">Uu.00g077960.m01.CDS01</fullName>
    </submittedName>
</protein>
<dbReference type="Pfam" id="PF00293">
    <property type="entry name" value="NUDIX"/>
    <property type="match status" value="1"/>
</dbReference>
<proteinExistence type="predicted"/>
<dbReference type="SUPFAM" id="SSF55811">
    <property type="entry name" value="Nudix"/>
    <property type="match status" value="1"/>
</dbReference>
<feature type="domain" description="Nudix hydrolase" evidence="1">
    <location>
        <begin position="34"/>
        <end position="200"/>
    </location>
</feature>
<reference evidence="2" key="1">
    <citation type="submission" date="2023-10" db="EMBL/GenBank/DDBJ databases">
        <authorList>
            <person name="Hackl T."/>
        </authorList>
    </citation>
    <scope>NUCLEOTIDE SEQUENCE</scope>
</reference>
<evidence type="ECO:0000313" key="3">
    <source>
        <dbReference type="Proteomes" id="UP001295740"/>
    </source>
</evidence>
<keyword evidence="3" id="KW-1185">Reference proteome</keyword>